<accession>A0A8C7PQV8</accession>
<dbReference type="Gene3D" id="1.10.530.10">
    <property type="match status" value="1"/>
</dbReference>
<reference evidence="1" key="2">
    <citation type="submission" date="2025-08" db="UniProtKB">
        <authorList>
            <consortium name="Ensembl"/>
        </authorList>
    </citation>
    <scope>IDENTIFICATION</scope>
</reference>
<reference evidence="1" key="1">
    <citation type="submission" date="2020-07" db="EMBL/GenBank/DDBJ databases">
        <title>A long reads based de novo assembly of the rainbow trout Arlee double haploid line genome.</title>
        <authorList>
            <person name="Gao G."/>
            <person name="Palti Y."/>
        </authorList>
    </citation>
    <scope>NUCLEOTIDE SEQUENCE [LARGE SCALE GENOMIC DNA]</scope>
</reference>
<sequence length="158" mass="17933">MQQAWVVFLYLAQSWLNFSYSHIGLGLYELTLGWFMLVETPGASRETAGANHYTAGEDASGKMAREDVDDMTKYKDIVDKVAGGRAIRATDPPTNPQTRLGRGTMEWAFGITRSGGEHLNPKGEWDSEEHLEEATGYLIEFINKIKEKFNWNRERTLK</sequence>
<name>A0A8C7PQV8_ONCMY</name>
<organism evidence="1 2">
    <name type="scientific">Oncorhynchus mykiss</name>
    <name type="common">Rainbow trout</name>
    <name type="synonym">Salmo gairdneri</name>
    <dbReference type="NCBI Taxonomy" id="8022"/>
    <lineage>
        <taxon>Eukaryota</taxon>
        <taxon>Metazoa</taxon>
        <taxon>Chordata</taxon>
        <taxon>Craniata</taxon>
        <taxon>Vertebrata</taxon>
        <taxon>Euteleostomi</taxon>
        <taxon>Actinopterygii</taxon>
        <taxon>Neopterygii</taxon>
        <taxon>Teleostei</taxon>
        <taxon>Protacanthopterygii</taxon>
        <taxon>Salmoniformes</taxon>
        <taxon>Salmonidae</taxon>
        <taxon>Salmoninae</taxon>
        <taxon>Oncorhynchus</taxon>
    </lineage>
</organism>
<keyword evidence="2" id="KW-1185">Reference proteome</keyword>
<reference evidence="1" key="3">
    <citation type="submission" date="2025-09" db="UniProtKB">
        <authorList>
            <consortium name="Ensembl"/>
        </authorList>
    </citation>
    <scope>IDENTIFICATION</scope>
</reference>
<dbReference type="Ensembl" id="ENSOMYT00000028666.2">
    <property type="protein sequence ID" value="ENSOMYP00000026212.2"/>
    <property type="gene ID" value="ENSOMYG00000012397.2"/>
</dbReference>
<dbReference type="GeneTree" id="ENSGT00990000212132"/>
<dbReference type="Proteomes" id="UP000694395">
    <property type="component" value="Chromosome 8"/>
</dbReference>
<proteinExistence type="predicted"/>
<protein>
    <submittedName>
        <fullName evidence="1">Uncharacterized protein</fullName>
    </submittedName>
</protein>
<evidence type="ECO:0000313" key="2">
    <source>
        <dbReference type="Proteomes" id="UP000694395"/>
    </source>
</evidence>
<dbReference type="AlphaFoldDB" id="A0A8C7PQV8"/>
<evidence type="ECO:0000313" key="1">
    <source>
        <dbReference type="Ensembl" id="ENSOMYP00000026212.2"/>
    </source>
</evidence>